<dbReference type="Proteomes" id="UP000245119">
    <property type="component" value="Linkage Group LG1"/>
</dbReference>
<dbReference type="EMBL" id="PZQS01000001">
    <property type="protein sequence ID" value="PVD38509.1"/>
    <property type="molecule type" value="Genomic_DNA"/>
</dbReference>
<evidence type="ECO:0000313" key="2">
    <source>
        <dbReference type="EMBL" id="PVD38509.1"/>
    </source>
</evidence>
<dbReference type="OrthoDB" id="6493910at2759"/>
<dbReference type="STRING" id="400727.A0A2T7PYM5"/>
<comment type="caution">
    <text evidence="2">The sequence shown here is derived from an EMBL/GenBank/DDBJ whole genome shotgun (WGS) entry which is preliminary data.</text>
</comment>
<gene>
    <name evidence="2" type="ORF">C0Q70_01124</name>
</gene>
<sequence length="135" mass="16109">MEDDLVAQIPGSSGSCKKRKTKDAMKLIKTNRKGVWKELRKLQKKEQQKVKNKLSMLSFKSAVEKFQDDKSKELTRAYPDEVPVEKKNVYSKKVLQYHMQNFNRRKAEEPKKEEKTVFTDRDFDRFEEEYDNLDL</sequence>
<dbReference type="AlphaFoldDB" id="A0A2T7PYM5"/>
<dbReference type="Pfam" id="PF15684">
    <property type="entry name" value="AROS"/>
    <property type="match status" value="1"/>
</dbReference>
<proteinExistence type="predicted"/>
<name>A0A2T7PYM5_POMCA</name>
<reference evidence="2 3" key="1">
    <citation type="submission" date="2018-04" db="EMBL/GenBank/DDBJ databases">
        <title>The genome of golden apple snail Pomacea canaliculata provides insight into stress tolerance and invasive adaptation.</title>
        <authorList>
            <person name="Liu C."/>
            <person name="Liu B."/>
            <person name="Ren Y."/>
            <person name="Zhang Y."/>
            <person name="Wang H."/>
            <person name="Li S."/>
            <person name="Jiang F."/>
            <person name="Yin L."/>
            <person name="Zhang G."/>
            <person name="Qian W."/>
            <person name="Fan W."/>
        </authorList>
    </citation>
    <scope>NUCLEOTIDE SEQUENCE [LARGE SCALE GENOMIC DNA]</scope>
    <source>
        <strain evidence="2">SZHN2017</strain>
        <tissue evidence="2">Muscle</tissue>
    </source>
</reference>
<evidence type="ECO:0000256" key="1">
    <source>
        <dbReference type="SAM" id="MobiDB-lite"/>
    </source>
</evidence>
<feature type="region of interest" description="Disordered" evidence="1">
    <location>
        <begin position="1"/>
        <end position="23"/>
    </location>
</feature>
<accession>A0A2T7PYM5</accession>
<evidence type="ECO:0000313" key="3">
    <source>
        <dbReference type="Proteomes" id="UP000245119"/>
    </source>
</evidence>
<protein>
    <submittedName>
        <fullName evidence="2">Uncharacterized protein</fullName>
    </submittedName>
</protein>
<dbReference type="InterPro" id="IPR023262">
    <property type="entry name" value="AROS"/>
</dbReference>
<organism evidence="2 3">
    <name type="scientific">Pomacea canaliculata</name>
    <name type="common">Golden apple snail</name>
    <dbReference type="NCBI Taxonomy" id="400727"/>
    <lineage>
        <taxon>Eukaryota</taxon>
        <taxon>Metazoa</taxon>
        <taxon>Spiralia</taxon>
        <taxon>Lophotrochozoa</taxon>
        <taxon>Mollusca</taxon>
        <taxon>Gastropoda</taxon>
        <taxon>Caenogastropoda</taxon>
        <taxon>Architaenioglossa</taxon>
        <taxon>Ampullarioidea</taxon>
        <taxon>Ampullariidae</taxon>
        <taxon>Pomacea</taxon>
    </lineage>
</organism>
<keyword evidence="3" id="KW-1185">Reference proteome</keyword>